<dbReference type="PANTHER" id="PTHR45737:SF6">
    <property type="entry name" value="VON WILLEBRAND FACTOR A DOMAIN-CONTAINING PROTEIN 5A"/>
    <property type="match status" value="1"/>
</dbReference>
<dbReference type="Pfam" id="PF08487">
    <property type="entry name" value="VIT"/>
    <property type="match status" value="1"/>
</dbReference>
<dbReference type="InterPro" id="IPR036465">
    <property type="entry name" value="vWFA_dom_sf"/>
</dbReference>
<dbReference type="SMART" id="SM00609">
    <property type="entry name" value="VIT"/>
    <property type="match status" value="1"/>
</dbReference>
<dbReference type="Proteomes" id="UP001489902">
    <property type="component" value="Chromosome 6"/>
</dbReference>
<evidence type="ECO:0000313" key="5">
    <source>
        <dbReference type="Proteomes" id="UP001489902"/>
    </source>
</evidence>
<dbReference type="Gene3D" id="3.40.50.410">
    <property type="entry name" value="von Willebrand factor, type A domain"/>
    <property type="match status" value="1"/>
</dbReference>
<dbReference type="InterPro" id="IPR002035">
    <property type="entry name" value="VWF_A"/>
</dbReference>
<dbReference type="PANTHER" id="PTHR45737">
    <property type="entry name" value="VON WILLEBRAND FACTOR A DOMAIN-CONTAINING PROTEIN 5A"/>
    <property type="match status" value="1"/>
</dbReference>
<keyword evidence="5" id="KW-1185">Reference proteome</keyword>
<feature type="compositionally biased region" description="Polar residues" evidence="1">
    <location>
        <begin position="728"/>
        <end position="743"/>
    </location>
</feature>
<feature type="region of interest" description="Disordered" evidence="1">
    <location>
        <begin position="727"/>
        <end position="776"/>
    </location>
</feature>
<feature type="domain" description="VIT" evidence="3">
    <location>
        <begin position="34"/>
        <end position="165"/>
    </location>
</feature>
<feature type="compositionally biased region" description="Basic and acidic residues" evidence="1">
    <location>
        <begin position="631"/>
        <end position="640"/>
    </location>
</feature>
<evidence type="ECO:0000313" key="4">
    <source>
        <dbReference type="EMBL" id="WZH48511.1"/>
    </source>
</evidence>
<gene>
    <name evidence="4" type="ORF">QYS62_009689</name>
</gene>
<dbReference type="Pfam" id="PF13768">
    <property type="entry name" value="VWA_3"/>
    <property type="match status" value="1"/>
</dbReference>
<evidence type="ECO:0008006" key="6">
    <source>
        <dbReference type="Google" id="ProtNLM"/>
    </source>
</evidence>
<organism evidence="4 5">
    <name type="scientific">Fusarium acuminatum</name>
    <dbReference type="NCBI Taxonomy" id="5515"/>
    <lineage>
        <taxon>Eukaryota</taxon>
        <taxon>Fungi</taxon>
        <taxon>Dikarya</taxon>
        <taxon>Ascomycota</taxon>
        <taxon>Pezizomycotina</taxon>
        <taxon>Sordariomycetes</taxon>
        <taxon>Hypocreomycetidae</taxon>
        <taxon>Hypocreales</taxon>
        <taxon>Nectriaceae</taxon>
        <taxon>Fusarium</taxon>
        <taxon>Fusarium tricinctum species complex</taxon>
    </lineage>
</organism>
<protein>
    <recommendedName>
        <fullName evidence="6">VWFA domain-containing protein</fullName>
    </recommendedName>
</protein>
<name>A0ABZ2X5Z6_9HYPO</name>
<sequence length="998" mass="110357">MPVYAPEDGHASFSPDKGYRKHKTVSLPPPALPERPQDQHTVGTTLCLPLLNVSLTATVDGTIAHVELVQTFDNRSDAIIDTAKHIFPLYDRAVITSFECTIGDERRVMGVVKPRAQARQEFDEAVRDRVKAPVILEEHTPEIFETSLGNVPAKTTVEIKITYVQELKVVIMETEATEVPKIAVMREAMLLALAGIPAICIFNVISWESATVGLWGNSRLASIENIREVKDYVSHIKADMGGTDLLRALEAVVRRRDQQRGPTQIIIVTDGEVEPEESIESVRKKRQLLGDSIRFFALGIGDEVSHRLVKSIAKCGGGYSDVVHTTKTPRWHDRLNRLVKSALQPNSWSYDISLGSDFVRQSLVVDKLGEENAVASRKTPYFQAPFPTLPLHPFSFNSISFLVNLRHGGDLPKAITITTTTPEAKTKSYEFPIGLATGGNVAIRCLVAKSVLLDLEAEVKRGATVTHVAKTNAEEISMMYSITSKWTSFVAVSKDEPTEVEEEQKLNHYKALLDEMDIEQLSSNARIDDNPSSPGSWNQSHIGVLQFSHKPSSHAGPAGSPPRRKRGRARRPTRMMRLATDVTAQTFSSSGSSDPNEDMQVCIKRSRPLLASYKRSSFKFKNEGSTQPAFNHEESDRSGDGGDAFQKTQLHDTAETIPLPQGSFVDDRERNLALGEPSSAVLPFTDKSLRRNPIPGLNHSKAIVDGSTPESKTHILGTMSKGACAVDQAQTSDGVSLPPTNSALDARSGRSPDARFSSTANKRSLISPGDISSRADVYEDDDMDPLASSTGNGKLSSFGSSVMNSPLNWQFAIECQHGSGLFDLSEDVRNKIHLHFCPGAATELNPKIAQLLKKCITPEDKNKLCSRILDTLMMIECYKTHLAQEEDIWDMFIDKAWDAMLEALELSEDDLELQELQEILRSSMMHAHYLAATGIKESEKDKEGGDLAYCSVCGMAWLTARQFICPFDHESETDVDEFRNWEDFWGHQVQKGHVLCPH</sequence>
<evidence type="ECO:0000259" key="2">
    <source>
        <dbReference type="PROSITE" id="PS50234"/>
    </source>
</evidence>
<dbReference type="InterPro" id="IPR013694">
    <property type="entry name" value="VIT"/>
</dbReference>
<reference evidence="4 5" key="1">
    <citation type="submission" date="2024-04" db="EMBL/GenBank/DDBJ databases">
        <title>Complete genome sequence of Fusarium acuminatum.</title>
        <authorList>
            <person name="Lan B."/>
        </authorList>
    </citation>
    <scope>NUCLEOTIDE SEQUENCE [LARGE SCALE GENOMIC DNA]</scope>
    <source>
        <strain evidence="4">1A</strain>
    </source>
</reference>
<dbReference type="PROSITE" id="PS51468">
    <property type="entry name" value="VIT"/>
    <property type="match status" value="1"/>
</dbReference>
<dbReference type="PROSITE" id="PS50234">
    <property type="entry name" value="VWFA"/>
    <property type="match status" value="1"/>
</dbReference>
<dbReference type="EMBL" id="CP151265">
    <property type="protein sequence ID" value="WZH48511.1"/>
    <property type="molecule type" value="Genomic_DNA"/>
</dbReference>
<evidence type="ECO:0000259" key="3">
    <source>
        <dbReference type="PROSITE" id="PS51468"/>
    </source>
</evidence>
<feature type="domain" description="VWFA" evidence="2">
    <location>
        <begin position="166"/>
        <end position="343"/>
    </location>
</feature>
<evidence type="ECO:0000256" key="1">
    <source>
        <dbReference type="SAM" id="MobiDB-lite"/>
    </source>
</evidence>
<feature type="region of interest" description="Disordered" evidence="1">
    <location>
        <begin position="620"/>
        <end position="645"/>
    </location>
</feature>
<feature type="region of interest" description="Disordered" evidence="1">
    <location>
        <begin position="548"/>
        <end position="575"/>
    </location>
</feature>
<dbReference type="SUPFAM" id="SSF53300">
    <property type="entry name" value="vWA-like"/>
    <property type="match status" value="1"/>
</dbReference>
<feature type="compositionally biased region" description="Basic residues" evidence="1">
    <location>
        <begin position="562"/>
        <end position="574"/>
    </location>
</feature>
<proteinExistence type="predicted"/>
<accession>A0ABZ2X5Z6</accession>
<feature type="region of interest" description="Disordered" evidence="1">
    <location>
        <begin position="1"/>
        <end position="39"/>
    </location>
</feature>